<dbReference type="InterPro" id="IPR014717">
    <property type="entry name" value="Transl_elong_EF1B/ribsomal_bS6"/>
</dbReference>
<dbReference type="GO" id="GO:1990904">
    <property type="term" value="C:ribonucleoprotein complex"/>
    <property type="evidence" value="ECO:0007669"/>
    <property type="project" value="UniProtKB-KW"/>
</dbReference>
<dbReference type="PANTHER" id="PTHR21011:SF1">
    <property type="entry name" value="SMALL RIBOSOMAL SUBUNIT PROTEIN BS6M"/>
    <property type="match status" value="1"/>
</dbReference>
<gene>
    <name evidence="2 3" type="primary">rps6</name>
</gene>
<organism evidence="3">
    <name type="scientific">Corynoplastis japonica</name>
    <dbReference type="NCBI Taxonomy" id="700918"/>
    <lineage>
        <taxon>Eukaryota</taxon>
        <taxon>Rhodophyta</taxon>
        <taxon>Rhodellophyceae</taxon>
        <taxon>Rhodellales</taxon>
        <taxon>Rhodellaceae</taxon>
        <taxon>Corynoplastis</taxon>
    </lineage>
</organism>
<comment type="function">
    <text evidence="2">Binds together with bS18 to 16S ribosomal RNA.</text>
</comment>
<comment type="similarity">
    <text evidence="1 2">Belongs to the bacterial ribosomal protein bS6 family.</text>
</comment>
<reference evidence="3" key="1">
    <citation type="submission" date="2017-03" db="EMBL/GenBank/DDBJ databases">
        <title>The new red algal subphylum Proteorhodophytina comprises the largest and most divergent plastid genomes known.</title>
        <authorList>
            <person name="Munoz-Gomez S.A."/>
            <person name="Mejia-Franco F.G."/>
            <person name="Durnin K."/>
            <person name="Morgan C."/>
            <person name="Grisdale C.J."/>
            <person name="Archibald J.M."/>
            <person name="Slamovits C.H."/>
        </authorList>
    </citation>
    <scope>NUCLEOTIDE SEQUENCE</scope>
    <source>
        <strain evidence="3">NIES-2662</strain>
    </source>
</reference>
<keyword evidence="3" id="KW-0150">Chloroplast</keyword>
<keyword evidence="2 3" id="KW-0689">Ribosomal protein</keyword>
<evidence type="ECO:0000256" key="1">
    <source>
        <dbReference type="ARBA" id="ARBA00009512"/>
    </source>
</evidence>
<dbReference type="AlphaFoldDB" id="A0A1X9PTW9"/>
<dbReference type="InterPro" id="IPR000529">
    <property type="entry name" value="Ribosomal_bS6"/>
</dbReference>
<dbReference type="GO" id="GO:0005840">
    <property type="term" value="C:ribosome"/>
    <property type="evidence" value="ECO:0007669"/>
    <property type="project" value="UniProtKB-KW"/>
</dbReference>
<evidence type="ECO:0000313" key="3">
    <source>
        <dbReference type="EMBL" id="ARO90946.1"/>
    </source>
</evidence>
<sequence length="107" mass="12726">MITTQKQLVLTKYETIIILKSDLSEDNITELIDKYQEVLAKNHTKNIFIQNRGRRHLIYPIKQYHDGIFIQINYEANGILVNLFAKLLKFDENVLRFMTIKNMLEKL</sequence>
<dbReference type="NCBIfam" id="TIGR00166">
    <property type="entry name" value="S6"/>
    <property type="match status" value="1"/>
</dbReference>
<evidence type="ECO:0000256" key="2">
    <source>
        <dbReference type="HAMAP-Rule" id="MF_00360"/>
    </source>
</evidence>
<dbReference type="InterPro" id="IPR035980">
    <property type="entry name" value="Ribosomal_bS6_sf"/>
</dbReference>
<dbReference type="HAMAP" id="MF_00360">
    <property type="entry name" value="Ribosomal_bS6"/>
    <property type="match status" value="1"/>
</dbReference>
<geneLocation type="chloroplast" evidence="3"/>
<dbReference type="GO" id="GO:0070181">
    <property type="term" value="F:small ribosomal subunit rRNA binding"/>
    <property type="evidence" value="ECO:0007669"/>
    <property type="project" value="TreeGrafter"/>
</dbReference>
<comment type="subcellular location">
    <subcellularLocation>
        <location evidence="2">Plastid</location>
        <location evidence="2">Chloroplast</location>
    </subcellularLocation>
</comment>
<dbReference type="Gene3D" id="3.30.70.60">
    <property type="match status" value="1"/>
</dbReference>
<dbReference type="PANTHER" id="PTHR21011">
    <property type="entry name" value="MITOCHONDRIAL 28S RIBOSOMAL PROTEIN S6"/>
    <property type="match status" value="1"/>
</dbReference>
<dbReference type="Pfam" id="PF01250">
    <property type="entry name" value="Ribosomal_S6"/>
    <property type="match status" value="1"/>
</dbReference>
<protein>
    <recommendedName>
        <fullName evidence="2">Small ribosomal subunit protein bS6c</fullName>
    </recommendedName>
</protein>
<dbReference type="SUPFAM" id="SSF54995">
    <property type="entry name" value="Ribosomal protein S6"/>
    <property type="match status" value="1"/>
</dbReference>
<keyword evidence="2" id="KW-0694">RNA-binding</keyword>
<dbReference type="GO" id="GO:0009507">
    <property type="term" value="C:chloroplast"/>
    <property type="evidence" value="ECO:0007669"/>
    <property type="project" value="UniProtKB-SubCell"/>
</dbReference>
<proteinExistence type="inferred from homology"/>
<dbReference type="GO" id="GO:0006412">
    <property type="term" value="P:translation"/>
    <property type="evidence" value="ECO:0007669"/>
    <property type="project" value="UniProtKB-UniRule"/>
</dbReference>
<accession>A0A1X9PTW9</accession>
<keyword evidence="2" id="KW-0699">rRNA-binding</keyword>
<dbReference type="GO" id="GO:0003735">
    <property type="term" value="F:structural constituent of ribosome"/>
    <property type="evidence" value="ECO:0007669"/>
    <property type="project" value="InterPro"/>
</dbReference>
<dbReference type="EMBL" id="KY709210">
    <property type="protein sequence ID" value="ARO90946.1"/>
    <property type="molecule type" value="Genomic_DNA"/>
</dbReference>
<keyword evidence="3" id="KW-0934">Plastid</keyword>
<name>A0A1X9PTW9_9RHOD</name>
<dbReference type="InterPro" id="IPR020814">
    <property type="entry name" value="Ribosomal_S6_plastid/chlpt"/>
</dbReference>
<keyword evidence="2" id="KW-0687">Ribonucleoprotein</keyword>